<dbReference type="InterPro" id="IPR036388">
    <property type="entry name" value="WH-like_DNA-bd_sf"/>
</dbReference>
<dbReference type="PANTHER" id="PTHR33221:SF15">
    <property type="entry name" value="HTH-TYPE TRANSCRIPTIONAL REGULATOR YWGB-RELATED"/>
    <property type="match status" value="1"/>
</dbReference>
<evidence type="ECO:0000313" key="1">
    <source>
        <dbReference type="EMBL" id="ERK41738.1"/>
    </source>
</evidence>
<gene>
    <name evidence="1" type="ORF">HMPREF0495_02110</name>
</gene>
<dbReference type="InterPro" id="IPR036390">
    <property type="entry name" value="WH_DNA-bd_sf"/>
</dbReference>
<dbReference type="GO" id="GO:0005829">
    <property type="term" value="C:cytosol"/>
    <property type="evidence" value="ECO:0007669"/>
    <property type="project" value="TreeGrafter"/>
</dbReference>
<dbReference type="PROSITE" id="PS51197">
    <property type="entry name" value="HTH_RRF2_2"/>
    <property type="match status" value="1"/>
</dbReference>
<organism evidence="1 2">
    <name type="scientific">Levilactobacillus brevis ATCC 14869 = DSM 20054</name>
    <dbReference type="NCBI Taxonomy" id="649758"/>
    <lineage>
        <taxon>Bacteria</taxon>
        <taxon>Bacillati</taxon>
        <taxon>Bacillota</taxon>
        <taxon>Bacilli</taxon>
        <taxon>Lactobacillales</taxon>
        <taxon>Lactobacillaceae</taxon>
        <taxon>Levilactobacillus</taxon>
    </lineage>
</organism>
<proteinExistence type="predicted"/>
<evidence type="ECO:0000313" key="2">
    <source>
        <dbReference type="Proteomes" id="UP000016644"/>
    </source>
</evidence>
<dbReference type="Proteomes" id="UP000016644">
    <property type="component" value="Unassembled WGS sequence"/>
</dbReference>
<dbReference type="SUPFAM" id="SSF46785">
    <property type="entry name" value="Winged helix' DNA-binding domain"/>
    <property type="match status" value="1"/>
</dbReference>
<protein>
    <submittedName>
        <fullName evidence="1">Transcriptional regulator</fullName>
    </submittedName>
</protein>
<dbReference type="PANTHER" id="PTHR33221">
    <property type="entry name" value="WINGED HELIX-TURN-HELIX TRANSCRIPTIONAL REGULATOR, RRF2 FAMILY"/>
    <property type="match status" value="1"/>
</dbReference>
<dbReference type="GO" id="GO:0003700">
    <property type="term" value="F:DNA-binding transcription factor activity"/>
    <property type="evidence" value="ECO:0007669"/>
    <property type="project" value="TreeGrafter"/>
</dbReference>
<name>U2QKB3_LEVBR</name>
<comment type="caution">
    <text evidence="1">The sequence shown here is derived from an EMBL/GenBank/DDBJ whole genome shotgun (WGS) entry which is preliminary data.</text>
</comment>
<accession>U2QKB3</accession>
<dbReference type="AlphaFoldDB" id="U2QKB3"/>
<dbReference type="EMBL" id="AWVK01000102">
    <property type="protein sequence ID" value="ERK41738.1"/>
    <property type="molecule type" value="Genomic_DNA"/>
</dbReference>
<sequence>MFIIIFCLIIKYKKGASKMANTQLSDTIHVLTYIAYFKDQKITSQAMASSLQTSPSLVRKILANLKRGGLVCPGQATTHVSLAKPAAEITMRDIYRTLPDRGPLLNVDTKTNEDCPVGAAVPVALNRYYAEIQAAAEDRMARITLQDILADIALQNDR</sequence>
<dbReference type="Pfam" id="PF02082">
    <property type="entry name" value="Rrf2"/>
    <property type="match status" value="1"/>
</dbReference>
<dbReference type="InterPro" id="IPR000944">
    <property type="entry name" value="Tscrpt_reg_Rrf2"/>
</dbReference>
<dbReference type="HOGENOM" id="CLU_107144_4_2_9"/>
<dbReference type="PATRIC" id="fig|649758.3.peg.1885"/>
<dbReference type="Gene3D" id="1.10.10.10">
    <property type="entry name" value="Winged helix-like DNA-binding domain superfamily/Winged helix DNA-binding domain"/>
    <property type="match status" value="1"/>
</dbReference>
<reference evidence="1 2" key="1">
    <citation type="submission" date="2013-06" db="EMBL/GenBank/DDBJ databases">
        <authorList>
            <person name="Weinstock G."/>
            <person name="Sodergren E."/>
            <person name="Lobos E.A."/>
            <person name="Fulton L."/>
            <person name="Fulton R."/>
            <person name="Courtney L."/>
            <person name="Fronick C."/>
            <person name="O'Laughlin M."/>
            <person name="Godfrey J."/>
            <person name="Wilson R.M."/>
            <person name="Miner T."/>
            <person name="Farmer C."/>
            <person name="Delehaunty K."/>
            <person name="Cordes M."/>
            <person name="Minx P."/>
            <person name="Tomlinson C."/>
            <person name="Chen J."/>
            <person name="Wollam A."/>
            <person name="Pepin K.H."/>
            <person name="Bhonagiri V."/>
            <person name="Zhang X."/>
            <person name="Warren W."/>
            <person name="Mitreva M."/>
            <person name="Mardis E.R."/>
            <person name="Wilson R.K."/>
        </authorList>
    </citation>
    <scope>NUCLEOTIDE SEQUENCE [LARGE SCALE GENOMIC DNA]</scope>
    <source>
        <strain evidence="1 2">ATCC 14869</strain>
    </source>
</reference>